<feature type="region of interest" description="Disordered" evidence="1">
    <location>
        <begin position="1"/>
        <end position="34"/>
    </location>
</feature>
<dbReference type="OrthoDB" id="45365at2759"/>
<evidence type="ECO:0000313" key="2">
    <source>
        <dbReference type="EMBL" id="EFN84981.1"/>
    </source>
</evidence>
<sequence length="94" mass="9703">MSSSSPSSLSKAAAAGSAPANKGEQQEFPLALDKDASEHSISSIISCVSVSPKHAENSLRVMESYLHKQQLTDVTLIAGERLGDCLGSNSASAL</sequence>
<dbReference type="Proteomes" id="UP000008237">
    <property type="component" value="Unassembled WGS sequence"/>
</dbReference>
<reference evidence="2 3" key="1">
    <citation type="journal article" date="2010" name="Science">
        <title>Genomic comparison of the ants Camponotus floridanus and Harpegnathos saltator.</title>
        <authorList>
            <person name="Bonasio R."/>
            <person name="Zhang G."/>
            <person name="Ye C."/>
            <person name="Mutti N.S."/>
            <person name="Fang X."/>
            <person name="Qin N."/>
            <person name="Donahue G."/>
            <person name="Yang P."/>
            <person name="Li Q."/>
            <person name="Li C."/>
            <person name="Zhang P."/>
            <person name="Huang Z."/>
            <person name="Berger S.L."/>
            <person name="Reinberg D."/>
            <person name="Wang J."/>
            <person name="Liebig J."/>
        </authorList>
    </citation>
    <scope>NUCLEOTIDE SEQUENCE [LARGE SCALE GENOMIC DNA]</scope>
    <source>
        <strain evidence="2 3">R22 G/1</strain>
    </source>
</reference>
<proteinExistence type="predicted"/>
<dbReference type="InParanoid" id="E2BH60"/>
<dbReference type="STRING" id="610380.E2BH60"/>
<dbReference type="EMBL" id="GL448268">
    <property type="protein sequence ID" value="EFN84981.1"/>
    <property type="molecule type" value="Genomic_DNA"/>
</dbReference>
<keyword evidence="3" id="KW-1185">Reference proteome</keyword>
<organism evidence="3">
    <name type="scientific">Harpegnathos saltator</name>
    <name type="common">Jerdon's jumping ant</name>
    <dbReference type="NCBI Taxonomy" id="610380"/>
    <lineage>
        <taxon>Eukaryota</taxon>
        <taxon>Metazoa</taxon>
        <taxon>Ecdysozoa</taxon>
        <taxon>Arthropoda</taxon>
        <taxon>Hexapoda</taxon>
        <taxon>Insecta</taxon>
        <taxon>Pterygota</taxon>
        <taxon>Neoptera</taxon>
        <taxon>Endopterygota</taxon>
        <taxon>Hymenoptera</taxon>
        <taxon>Apocrita</taxon>
        <taxon>Aculeata</taxon>
        <taxon>Formicoidea</taxon>
        <taxon>Formicidae</taxon>
        <taxon>Ponerinae</taxon>
        <taxon>Ponerini</taxon>
        <taxon>Harpegnathos</taxon>
    </lineage>
</organism>
<dbReference type="AlphaFoldDB" id="E2BH60"/>
<name>E2BH60_HARSA</name>
<protein>
    <submittedName>
        <fullName evidence="2">Uncharacterized protein</fullName>
    </submittedName>
</protein>
<gene>
    <name evidence="2" type="ORF">EAI_17322</name>
</gene>
<evidence type="ECO:0000313" key="3">
    <source>
        <dbReference type="Proteomes" id="UP000008237"/>
    </source>
</evidence>
<feature type="compositionally biased region" description="Low complexity" evidence="1">
    <location>
        <begin position="1"/>
        <end position="20"/>
    </location>
</feature>
<evidence type="ECO:0000256" key="1">
    <source>
        <dbReference type="SAM" id="MobiDB-lite"/>
    </source>
</evidence>
<accession>E2BH60</accession>